<dbReference type="GO" id="GO:0008870">
    <property type="term" value="F:galactoside O-acetyltransferase activity"/>
    <property type="evidence" value="ECO:0007669"/>
    <property type="project" value="TreeGrafter"/>
</dbReference>
<evidence type="ECO:0000256" key="1">
    <source>
        <dbReference type="ARBA" id="ARBA00007274"/>
    </source>
</evidence>
<reference evidence="7" key="2">
    <citation type="submission" date="2021-04" db="EMBL/GenBank/DDBJ databases">
        <authorList>
            <person name="Gilroy R."/>
        </authorList>
    </citation>
    <scope>NUCLEOTIDE SEQUENCE</scope>
    <source>
        <strain evidence="7">USAMLcec3-2134</strain>
    </source>
</reference>
<sequence>MTMRERILQGKLYTDECEGMPEERLEAKKRMKAFNDLIPGDLEQKRILMEAIFGKTTDAWIEPPFYFCYGTHIEIGKGSYLNMNCNFIDDGLIRIGKNVLFGAAVTIATVGHPVNPQMREYMYTAPVAIGDNCWIGANVTILPGVTIGENSVIGAGSVVVRDIPENVVACGNPCRVVRGIGERDRLFYFRDRKIDPEDLEEERKLRGDEWRNYGERNSE</sequence>
<comment type="caution">
    <text evidence="7">The sequence shown here is derived from an EMBL/GenBank/DDBJ whole genome shotgun (WGS) entry which is preliminary data.</text>
</comment>
<keyword evidence="2 5" id="KW-0808">Transferase</keyword>
<dbReference type="Gene3D" id="2.160.10.10">
    <property type="entry name" value="Hexapeptide repeat proteins"/>
    <property type="match status" value="1"/>
</dbReference>
<evidence type="ECO:0000313" key="8">
    <source>
        <dbReference type="Proteomes" id="UP000886883"/>
    </source>
</evidence>
<dbReference type="EC" id="2.3.1.-" evidence="5"/>
<dbReference type="InterPro" id="IPR024688">
    <property type="entry name" value="Mac_dom"/>
</dbReference>
<keyword evidence="3" id="KW-0677">Repeat</keyword>
<dbReference type="PANTHER" id="PTHR43017:SF1">
    <property type="entry name" value="ACETYLTRANSFERASE YJL218W-RELATED"/>
    <property type="match status" value="1"/>
</dbReference>
<feature type="domain" description="Maltose/galactoside acetyltransferase" evidence="6">
    <location>
        <begin position="4"/>
        <end position="58"/>
    </location>
</feature>
<accession>A0A9D2SCM4</accession>
<dbReference type="Pfam" id="PF12464">
    <property type="entry name" value="Mac"/>
    <property type="match status" value="1"/>
</dbReference>
<comment type="similarity">
    <text evidence="1 5">Belongs to the transferase hexapeptide repeat family.</text>
</comment>
<dbReference type="CDD" id="cd03357">
    <property type="entry name" value="LbH_MAT_GAT"/>
    <property type="match status" value="1"/>
</dbReference>
<dbReference type="PROSITE" id="PS00101">
    <property type="entry name" value="HEXAPEP_TRANSFERASES"/>
    <property type="match status" value="1"/>
</dbReference>
<evidence type="ECO:0000256" key="3">
    <source>
        <dbReference type="ARBA" id="ARBA00022737"/>
    </source>
</evidence>
<evidence type="ECO:0000313" key="7">
    <source>
        <dbReference type="EMBL" id="HJB90859.1"/>
    </source>
</evidence>
<evidence type="ECO:0000256" key="5">
    <source>
        <dbReference type="RuleBase" id="RU367021"/>
    </source>
</evidence>
<proteinExistence type="inferred from homology"/>
<dbReference type="AlphaFoldDB" id="A0A9D2SCM4"/>
<protein>
    <recommendedName>
        <fullName evidence="5">Acetyltransferase</fullName>
        <ecNumber evidence="5">2.3.1.-</ecNumber>
    </recommendedName>
</protein>
<organism evidence="7 8">
    <name type="scientific">Candidatus Eisenbergiella merdigallinarum</name>
    <dbReference type="NCBI Taxonomy" id="2838552"/>
    <lineage>
        <taxon>Bacteria</taxon>
        <taxon>Bacillati</taxon>
        <taxon>Bacillota</taxon>
        <taxon>Clostridia</taxon>
        <taxon>Lachnospirales</taxon>
        <taxon>Lachnospiraceae</taxon>
        <taxon>Eisenbergiella</taxon>
    </lineage>
</organism>
<evidence type="ECO:0000256" key="4">
    <source>
        <dbReference type="ARBA" id="ARBA00023315"/>
    </source>
</evidence>
<dbReference type="InterPro" id="IPR001451">
    <property type="entry name" value="Hexapep"/>
</dbReference>
<dbReference type="EMBL" id="DWXE01000017">
    <property type="protein sequence ID" value="HJB90859.1"/>
    <property type="molecule type" value="Genomic_DNA"/>
</dbReference>
<reference evidence="7" key="1">
    <citation type="journal article" date="2021" name="PeerJ">
        <title>Extensive microbial diversity within the chicken gut microbiome revealed by metagenomics and culture.</title>
        <authorList>
            <person name="Gilroy R."/>
            <person name="Ravi A."/>
            <person name="Getino M."/>
            <person name="Pursley I."/>
            <person name="Horton D.L."/>
            <person name="Alikhan N.F."/>
            <person name="Baker D."/>
            <person name="Gharbi K."/>
            <person name="Hall N."/>
            <person name="Watson M."/>
            <person name="Adriaenssens E.M."/>
            <person name="Foster-Nyarko E."/>
            <person name="Jarju S."/>
            <person name="Secka A."/>
            <person name="Antonio M."/>
            <person name="Oren A."/>
            <person name="Chaudhuri R.R."/>
            <person name="La Ragione R."/>
            <person name="Hildebrand F."/>
            <person name="Pallen M.J."/>
        </authorList>
    </citation>
    <scope>NUCLEOTIDE SEQUENCE</scope>
    <source>
        <strain evidence="7">USAMLcec3-2134</strain>
    </source>
</reference>
<evidence type="ECO:0000256" key="2">
    <source>
        <dbReference type="ARBA" id="ARBA00022679"/>
    </source>
</evidence>
<dbReference type="InterPro" id="IPR018357">
    <property type="entry name" value="Hexapep_transf_CS"/>
</dbReference>
<gene>
    <name evidence="7" type="primary">lacA</name>
    <name evidence="7" type="ORF">H9763_05250</name>
</gene>
<name>A0A9D2SCM4_9FIRM</name>
<dbReference type="Proteomes" id="UP000886883">
    <property type="component" value="Unassembled WGS sequence"/>
</dbReference>
<keyword evidence="4 5" id="KW-0012">Acyltransferase</keyword>
<evidence type="ECO:0000259" key="6">
    <source>
        <dbReference type="SMART" id="SM01266"/>
    </source>
</evidence>
<dbReference type="Pfam" id="PF00132">
    <property type="entry name" value="Hexapep"/>
    <property type="match status" value="1"/>
</dbReference>
<dbReference type="SUPFAM" id="SSF51161">
    <property type="entry name" value="Trimeric LpxA-like enzymes"/>
    <property type="match status" value="1"/>
</dbReference>
<dbReference type="SMART" id="SM01266">
    <property type="entry name" value="Mac"/>
    <property type="match status" value="1"/>
</dbReference>
<dbReference type="PANTHER" id="PTHR43017">
    <property type="entry name" value="GALACTOSIDE O-ACETYLTRANSFERASE"/>
    <property type="match status" value="1"/>
</dbReference>
<dbReference type="InterPro" id="IPR011004">
    <property type="entry name" value="Trimer_LpxA-like_sf"/>
</dbReference>
<dbReference type="InterPro" id="IPR039369">
    <property type="entry name" value="LacA-like"/>
</dbReference>